<evidence type="ECO:0000313" key="1">
    <source>
        <dbReference type="EMBL" id="CAA7393141.1"/>
    </source>
</evidence>
<evidence type="ECO:0000313" key="2">
    <source>
        <dbReference type="Proteomes" id="UP000663760"/>
    </source>
</evidence>
<proteinExistence type="predicted"/>
<gene>
    <name evidence="1" type="ORF">SI8410_03003939</name>
</gene>
<dbReference type="OrthoDB" id="10020333at2759"/>
<reference evidence="1" key="1">
    <citation type="submission" date="2020-02" db="EMBL/GenBank/DDBJ databases">
        <authorList>
            <person name="Scholz U."/>
            <person name="Mascher M."/>
            <person name="Fiebig A."/>
        </authorList>
    </citation>
    <scope>NUCLEOTIDE SEQUENCE</scope>
</reference>
<dbReference type="EMBL" id="LR746266">
    <property type="protein sequence ID" value="CAA7393141.1"/>
    <property type="molecule type" value="Genomic_DNA"/>
</dbReference>
<sequence>MKLGEWCERNTKRPEFLEIIPGEMWDLVESAEEALQHEFFAPCRDVLRKQRLLRQSSGHRSL</sequence>
<organism evidence="1 2">
    <name type="scientific">Spirodela intermedia</name>
    <name type="common">Intermediate duckweed</name>
    <dbReference type="NCBI Taxonomy" id="51605"/>
    <lineage>
        <taxon>Eukaryota</taxon>
        <taxon>Viridiplantae</taxon>
        <taxon>Streptophyta</taxon>
        <taxon>Embryophyta</taxon>
        <taxon>Tracheophyta</taxon>
        <taxon>Spermatophyta</taxon>
        <taxon>Magnoliopsida</taxon>
        <taxon>Liliopsida</taxon>
        <taxon>Araceae</taxon>
        <taxon>Lemnoideae</taxon>
        <taxon>Spirodela</taxon>
    </lineage>
</organism>
<protein>
    <submittedName>
        <fullName evidence="1">Uncharacterized protein</fullName>
    </submittedName>
</protein>
<dbReference type="AlphaFoldDB" id="A0A7I8K6Q2"/>
<dbReference type="Proteomes" id="UP000663760">
    <property type="component" value="Chromosome 3"/>
</dbReference>
<accession>A0A7I8K6Q2</accession>
<keyword evidence="2" id="KW-1185">Reference proteome</keyword>
<name>A0A7I8K6Q2_SPIIN</name>